<evidence type="ECO:0000256" key="3">
    <source>
        <dbReference type="ARBA" id="ARBA00023082"/>
    </source>
</evidence>
<dbReference type="InterPro" id="IPR039425">
    <property type="entry name" value="RNA_pol_sigma-70-like"/>
</dbReference>
<dbReference type="NCBIfam" id="TIGR02937">
    <property type="entry name" value="sigma70-ECF"/>
    <property type="match status" value="1"/>
</dbReference>
<keyword evidence="2" id="KW-0805">Transcription regulation</keyword>
<comment type="caution">
    <text evidence="7">The sequence shown here is derived from an EMBL/GenBank/DDBJ whole genome shotgun (WGS) entry which is preliminary data.</text>
</comment>
<evidence type="ECO:0000313" key="7">
    <source>
        <dbReference type="EMBL" id="PWW05253.1"/>
    </source>
</evidence>
<evidence type="ECO:0000259" key="5">
    <source>
        <dbReference type="Pfam" id="PF04542"/>
    </source>
</evidence>
<organism evidence="7 8">
    <name type="scientific">Paenibacillus cellulosilyticus</name>
    <dbReference type="NCBI Taxonomy" id="375489"/>
    <lineage>
        <taxon>Bacteria</taxon>
        <taxon>Bacillati</taxon>
        <taxon>Bacillota</taxon>
        <taxon>Bacilli</taxon>
        <taxon>Bacillales</taxon>
        <taxon>Paenibacillaceae</taxon>
        <taxon>Paenibacillus</taxon>
    </lineage>
</organism>
<comment type="similarity">
    <text evidence="1">Belongs to the sigma-70 factor family. ECF subfamily.</text>
</comment>
<evidence type="ECO:0000256" key="1">
    <source>
        <dbReference type="ARBA" id="ARBA00010641"/>
    </source>
</evidence>
<dbReference type="OrthoDB" id="9782703at2"/>
<evidence type="ECO:0000259" key="6">
    <source>
        <dbReference type="Pfam" id="PF08281"/>
    </source>
</evidence>
<proteinExistence type="inferred from homology"/>
<dbReference type="GO" id="GO:0016987">
    <property type="term" value="F:sigma factor activity"/>
    <property type="evidence" value="ECO:0007669"/>
    <property type="project" value="UniProtKB-KW"/>
</dbReference>
<dbReference type="InterPro" id="IPR036388">
    <property type="entry name" value="WH-like_DNA-bd_sf"/>
</dbReference>
<keyword evidence="8" id="KW-1185">Reference proteome</keyword>
<dbReference type="InterPro" id="IPR014284">
    <property type="entry name" value="RNA_pol_sigma-70_dom"/>
</dbReference>
<name>A0A2V2YVD5_9BACL</name>
<dbReference type="Proteomes" id="UP000246635">
    <property type="component" value="Unassembled WGS sequence"/>
</dbReference>
<evidence type="ECO:0000313" key="8">
    <source>
        <dbReference type="Proteomes" id="UP000246635"/>
    </source>
</evidence>
<evidence type="ECO:0000256" key="2">
    <source>
        <dbReference type="ARBA" id="ARBA00023015"/>
    </source>
</evidence>
<keyword evidence="4" id="KW-0804">Transcription</keyword>
<dbReference type="InterPro" id="IPR013324">
    <property type="entry name" value="RNA_pol_sigma_r3/r4-like"/>
</dbReference>
<dbReference type="CDD" id="cd06171">
    <property type="entry name" value="Sigma70_r4"/>
    <property type="match status" value="1"/>
</dbReference>
<dbReference type="Pfam" id="PF08281">
    <property type="entry name" value="Sigma70_r4_2"/>
    <property type="match status" value="1"/>
</dbReference>
<dbReference type="InterPro" id="IPR013325">
    <property type="entry name" value="RNA_pol_sigma_r2"/>
</dbReference>
<dbReference type="AlphaFoldDB" id="A0A2V2YVD5"/>
<sequence length="178" mass="20642">MNELIDIVVRARHGSKDDFVRMIRMFEKTLYRVAFGMLRSDEDAADAIQETIIAAFRQIHQLQEPRYAQTWLVRILINHCNGMLKRKNQVIPLYEHDTIIASSPDQPSEDKLDLYHAIGLLGPEQREVIMLHYLEDMPLKEIGELLQLSDGTIKSRLYRAREKLAMLLKGPVQEEGML</sequence>
<dbReference type="GO" id="GO:0006352">
    <property type="term" value="P:DNA-templated transcription initiation"/>
    <property type="evidence" value="ECO:0007669"/>
    <property type="project" value="InterPro"/>
</dbReference>
<dbReference type="PANTHER" id="PTHR43133:SF51">
    <property type="entry name" value="RNA POLYMERASE SIGMA FACTOR"/>
    <property type="match status" value="1"/>
</dbReference>
<feature type="domain" description="RNA polymerase sigma-70 region 2" evidence="5">
    <location>
        <begin position="22"/>
        <end position="87"/>
    </location>
</feature>
<keyword evidence="3" id="KW-0731">Sigma factor</keyword>
<dbReference type="InterPro" id="IPR013249">
    <property type="entry name" value="RNA_pol_sigma70_r4_t2"/>
</dbReference>
<protein>
    <submittedName>
        <fullName evidence="7">RNA polymerase sigma-70 factor (ECF subfamily)</fullName>
    </submittedName>
</protein>
<dbReference type="InterPro" id="IPR007627">
    <property type="entry name" value="RNA_pol_sigma70_r2"/>
</dbReference>
<gene>
    <name evidence="7" type="ORF">DFQ01_105237</name>
</gene>
<dbReference type="Gene3D" id="1.10.10.10">
    <property type="entry name" value="Winged helix-like DNA-binding domain superfamily/Winged helix DNA-binding domain"/>
    <property type="match status" value="1"/>
</dbReference>
<reference evidence="7 8" key="1">
    <citation type="submission" date="2018-05" db="EMBL/GenBank/DDBJ databases">
        <title>Genomic Encyclopedia of Type Strains, Phase III (KMG-III): the genomes of soil and plant-associated and newly described type strains.</title>
        <authorList>
            <person name="Whitman W."/>
        </authorList>
    </citation>
    <scope>NUCLEOTIDE SEQUENCE [LARGE SCALE GENOMIC DNA]</scope>
    <source>
        <strain evidence="7 8">CECT 5696</strain>
    </source>
</reference>
<dbReference type="RefSeq" id="WP_110043779.1">
    <property type="nucleotide sequence ID" value="NZ_CP054612.1"/>
</dbReference>
<feature type="domain" description="RNA polymerase sigma factor 70 region 4 type 2" evidence="6">
    <location>
        <begin position="113"/>
        <end position="164"/>
    </location>
</feature>
<dbReference type="Pfam" id="PF04542">
    <property type="entry name" value="Sigma70_r2"/>
    <property type="match status" value="1"/>
</dbReference>
<dbReference type="GO" id="GO:0003677">
    <property type="term" value="F:DNA binding"/>
    <property type="evidence" value="ECO:0007669"/>
    <property type="project" value="InterPro"/>
</dbReference>
<dbReference type="SUPFAM" id="SSF88946">
    <property type="entry name" value="Sigma2 domain of RNA polymerase sigma factors"/>
    <property type="match status" value="1"/>
</dbReference>
<dbReference type="PANTHER" id="PTHR43133">
    <property type="entry name" value="RNA POLYMERASE ECF-TYPE SIGMA FACTO"/>
    <property type="match status" value="1"/>
</dbReference>
<dbReference type="EMBL" id="QGTQ01000005">
    <property type="protein sequence ID" value="PWW05253.1"/>
    <property type="molecule type" value="Genomic_DNA"/>
</dbReference>
<dbReference type="Gene3D" id="1.10.1740.10">
    <property type="match status" value="1"/>
</dbReference>
<dbReference type="SUPFAM" id="SSF88659">
    <property type="entry name" value="Sigma3 and sigma4 domains of RNA polymerase sigma factors"/>
    <property type="match status" value="1"/>
</dbReference>
<evidence type="ECO:0000256" key="4">
    <source>
        <dbReference type="ARBA" id="ARBA00023163"/>
    </source>
</evidence>
<accession>A0A2V2YVD5</accession>